<protein>
    <submittedName>
        <fullName evidence="1">Uncharacterized protein</fullName>
    </submittedName>
</protein>
<dbReference type="EMBL" id="KZ857396">
    <property type="protein sequence ID" value="RDX51048.1"/>
    <property type="molecule type" value="Genomic_DNA"/>
</dbReference>
<reference evidence="1 2" key="1">
    <citation type="journal article" date="2018" name="Biotechnol. Biofuels">
        <title>Integrative visual omics of the white-rot fungus Polyporus brumalis exposes the biotechnological potential of its oxidative enzymes for delignifying raw plant biomass.</title>
        <authorList>
            <person name="Miyauchi S."/>
            <person name="Rancon A."/>
            <person name="Drula E."/>
            <person name="Hage H."/>
            <person name="Chaduli D."/>
            <person name="Favel A."/>
            <person name="Grisel S."/>
            <person name="Henrissat B."/>
            <person name="Herpoel-Gimbert I."/>
            <person name="Ruiz-Duenas F.J."/>
            <person name="Chevret D."/>
            <person name="Hainaut M."/>
            <person name="Lin J."/>
            <person name="Wang M."/>
            <person name="Pangilinan J."/>
            <person name="Lipzen A."/>
            <person name="Lesage-Meessen L."/>
            <person name="Navarro D."/>
            <person name="Riley R."/>
            <person name="Grigoriev I.V."/>
            <person name="Zhou S."/>
            <person name="Raouche S."/>
            <person name="Rosso M.N."/>
        </authorList>
    </citation>
    <scope>NUCLEOTIDE SEQUENCE [LARGE SCALE GENOMIC DNA]</scope>
    <source>
        <strain evidence="1 2">BRFM 1820</strain>
    </source>
</reference>
<keyword evidence="2" id="KW-1185">Reference proteome</keyword>
<name>A0A371DEV8_9APHY</name>
<accession>A0A371DEV8</accession>
<organism evidence="1 2">
    <name type="scientific">Lentinus brumalis</name>
    <dbReference type="NCBI Taxonomy" id="2498619"/>
    <lineage>
        <taxon>Eukaryota</taxon>
        <taxon>Fungi</taxon>
        <taxon>Dikarya</taxon>
        <taxon>Basidiomycota</taxon>
        <taxon>Agaricomycotina</taxon>
        <taxon>Agaricomycetes</taxon>
        <taxon>Polyporales</taxon>
        <taxon>Polyporaceae</taxon>
        <taxon>Lentinus</taxon>
    </lineage>
</organism>
<proteinExistence type="predicted"/>
<dbReference type="AlphaFoldDB" id="A0A371DEV8"/>
<evidence type="ECO:0000313" key="2">
    <source>
        <dbReference type="Proteomes" id="UP000256964"/>
    </source>
</evidence>
<dbReference type="Proteomes" id="UP000256964">
    <property type="component" value="Unassembled WGS sequence"/>
</dbReference>
<sequence length="151" mass="16174">MKVKADTVRAAAHFLLFVQLYAGSVMMQHFYRLRSGTYLRGFSGSSGPSQSTTITLSSWASWPFGITFSGTLPPVLSSFSAFTVPGVLERESGWSLSGGRGTSLPTEACSAVGFSLSASREAITSDENALRFCPGSHYIGRTWELDLSVCA</sequence>
<gene>
    <name evidence="1" type="ORF">OH76DRAFT_343118</name>
</gene>
<evidence type="ECO:0000313" key="1">
    <source>
        <dbReference type="EMBL" id="RDX51048.1"/>
    </source>
</evidence>